<dbReference type="OrthoDB" id="24745at2759"/>
<dbReference type="GO" id="GO:0000172">
    <property type="term" value="C:ribonuclease MRP complex"/>
    <property type="evidence" value="ECO:0007669"/>
    <property type="project" value="TreeGrafter"/>
</dbReference>
<comment type="similarity">
    <text evidence="1">Belongs to the eukaryotic/archaeal RNase P protein component 2 family.</text>
</comment>
<proteinExistence type="inferred from homology"/>
<gene>
    <name evidence="4" type="ORF">B0A48_04956</name>
</gene>
<organism evidence="4 5">
    <name type="scientific">Cryoendolithus antarcticus</name>
    <dbReference type="NCBI Taxonomy" id="1507870"/>
    <lineage>
        <taxon>Eukaryota</taxon>
        <taxon>Fungi</taxon>
        <taxon>Dikarya</taxon>
        <taxon>Ascomycota</taxon>
        <taxon>Pezizomycotina</taxon>
        <taxon>Dothideomycetes</taxon>
        <taxon>Dothideomycetidae</taxon>
        <taxon>Cladosporiales</taxon>
        <taxon>Cladosporiaceae</taxon>
        <taxon>Cryoendolithus</taxon>
    </lineage>
</organism>
<dbReference type="GO" id="GO:0005730">
    <property type="term" value="C:nucleolus"/>
    <property type="evidence" value="ECO:0007669"/>
    <property type="project" value="TreeGrafter"/>
</dbReference>
<dbReference type="STRING" id="1507870.A0A1V8TE58"/>
<dbReference type="SUPFAM" id="SSF160350">
    <property type="entry name" value="Rnp2-like"/>
    <property type="match status" value="1"/>
</dbReference>
<dbReference type="EMBL" id="NAJO01000010">
    <property type="protein sequence ID" value="OQO09554.1"/>
    <property type="molecule type" value="Genomic_DNA"/>
</dbReference>
<dbReference type="InterPro" id="IPR038085">
    <property type="entry name" value="Rnp2-like_sf"/>
</dbReference>
<dbReference type="InParanoid" id="A0A1V8TE58"/>
<comment type="caution">
    <text evidence="4">The sequence shown here is derived from an EMBL/GenBank/DDBJ whole genome shotgun (WGS) entry which is preliminary data.</text>
</comment>
<evidence type="ECO:0000256" key="2">
    <source>
        <dbReference type="ARBA" id="ARBA00022694"/>
    </source>
</evidence>
<reference evidence="5" key="1">
    <citation type="submission" date="2017-03" db="EMBL/GenBank/DDBJ databases">
        <title>Genomes of endolithic fungi from Antarctica.</title>
        <authorList>
            <person name="Coleine C."/>
            <person name="Masonjones S."/>
            <person name="Stajich J.E."/>
        </authorList>
    </citation>
    <scope>NUCLEOTIDE SEQUENCE [LARGE SCALE GENOMIC DNA]</scope>
    <source>
        <strain evidence="5">CCFEE 5527</strain>
    </source>
</reference>
<evidence type="ECO:0000256" key="3">
    <source>
        <dbReference type="SAM" id="MobiDB-lite"/>
    </source>
</evidence>
<evidence type="ECO:0000256" key="1">
    <source>
        <dbReference type="ARBA" id="ARBA00010800"/>
    </source>
</evidence>
<dbReference type="InterPro" id="IPR002759">
    <property type="entry name" value="Pop5/Rpp14/Rnp2-like"/>
</dbReference>
<dbReference type="FunCoup" id="A0A1V8TE58">
    <property type="interactions" value="453"/>
</dbReference>
<dbReference type="AlphaFoldDB" id="A0A1V8TE58"/>
<dbReference type="GO" id="GO:0033204">
    <property type="term" value="F:ribonuclease P RNA binding"/>
    <property type="evidence" value="ECO:0007669"/>
    <property type="project" value="TreeGrafter"/>
</dbReference>
<accession>A0A1V8TE58</accession>
<feature type="region of interest" description="Disordered" evidence="3">
    <location>
        <begin position="159"/>
        <end position="183"/>
    </location>
</feature>
<dbReference type="GO" id="GO:0030681">
    <property type="term" value="C:multimeric ribonuclease P complex"/>
    <property type="evidence" value="ECO:0007669"/>
    <property type="project" value="TreeGrafter"/>
</dbReference>
<keyword evidence="2" id="KW-0819">tRNA processing</keyword>
<name>A0A1V8TE58_9PEZI</name>
<dbReference type="Pfam" id="PF01900">
    <property type="entry name" value="RNase_P_Rpp14"/>
    <property type="match status" value="1"/>
</dbReference>
<dbReference type="Proteomes" id="UP000192596">
    <property type="component" value="Unassembled WGS sequence"/>
</dbReference>
<dbReference type="PANTHER" id="PTHR15441:SF2">
    <property type="entry name" value="RIBONUCLEASE P_MRP PROTEIN SUBUNIT POP5"/>
    <property type="match status" value="1"/>
</dbReference>
<protein>
    <submittedName>
        <fullName evidence="4">Uncharacterized protein</fullName>
    </submittedName>
</protein>
<dbReference type="PANTHER" id="PTHR15441">
    <property type="entry name" value="RIBONUCLEASE P PROTEIN SUBUNIT P14"/>
    <property type="match status" value="1"/>
</dbReference>
<keyword evidence="5" id="KW-1185">Reference proteome</keyword>
<dbReference type="GO" id="GO:0001682">
    <property type="term" value="P:tRNA 5'-leader removal"/>
    <property type="evidence" value="ECO:0007669"/>
    <property type="project" value="InterPro"/>
</dbReference>
<evidence type="ECO:0000313" key="4">
    <source>
        <dbReference type="EMBL" id="OQO09554.1"/>
    </source>
</evidence>
<dbReference type="Gene3D" id="3.30.70.3250">
    <property type="entry name" value="Ribonuclease P, Pop5 subunit"/>
    <property type="match status" value="1"/>
</dbReference>
<evidence type="ECO:0000313" key="5">
    <source>
        <dbReference type="Proteomes" id="UP000192596"/>
    </source>
</evidence>
<sequence length="183" mass="20163">MVRIKHRYLLVNILYPDEKTRTVQHSNPAPKEATPYALQFRQPSPDALNAKLLARMVRDAIAELFGDYGSGMASGSLIAIIRVARAHYRLVWAALTFITNLPKPLSQPCVVQVVRVSGTIRKAEEEAIRRARLAIRQAQRVGGDGIIAGGVAGRHGAVDEDEEMGMEGGIEDLDDDEMDDDEE</sequence>